<dbReference type="GeneID" id="111474719"/>
<dbReference type="InterPro" id="IPR005150">
    <property type="entry name" value="Cellulose_synth"/>
</dbReference>
<dbReference type="Proteomes" id="UP000504608">
    <property type="component" value="Unplaced"/>
</dbReference>
<evidence type="ECO:0000256" key="10">
    <source>
        <dbReference type="PIRSR" id="PIRSR605150-1"/>
    </source>
</evidence>
<keyword evidence="6" id="KW-0333">Golgi apparatus</keyword>
<keyword evidence="14" id="KW-1185">Reference proteome</keyword>
<evidence type="ECO:0000256" key="13">
    <source>
        <dbReference type="SAM" id="Phobius"/>
    </source>
</evidence>
<evidence type="ECO:0000256" key="9">
    <source>
        <dbReference type="ARBA" id="ARBA00037405"/>
    </source>
</evidence>
<feature type="transmembrane region" description="Helical" evidence="13">
    <location>
        <begin position="522"/>
        <end position="544"/>
    </location>
</feature>
<feature type="active site" evidence="10">
    <location>
        <position position="145"/>
    </location>
</feature>
<dbReference type="PANTHER" id="PTHR13301">
    <property type="entry name" value="X-BOX TRANSCRIPTION FACTOR-RELATED"/>
    <property type="match status" value="1"/>
</dbReference>
<name>A0A6J1ICZ2_CUCMA</name>
<keyword evidence="3" id="KW-0808">Transferase</keyword>
<gene>
    <name evidence="15" type="primary">LOC111474719</name>
</gene>
<comment type="subcellular location">
    <subcellularLocation>
        <location evidence="1">Golgi apparatus membrane</location>
        <topology evidence="1">Multi-pass membrane protein</topology>
    </subcellularLocation>
</comment>
<feature type="transmembrane region" description="Helical" evidence="13">
    <location>
        <begin position="650"/>
        <end position="668"/>
    </location>
</feature>
<feature type="transmembrane region" description="Helical" evidence="13">
    <location>
        <begin position="718"/>
        <end position="738"/>
    </location>
</feature>
<dbReference type="Pfam" id="PF03552">
    <property type="entry name" value="Cellulose_synt"/>
    <property type="match status" value="2"/>
</dbReference>
<comment type="function">
    <text evidence="9">Thought to be a Golgi-localized beta-glycan synthase that polymerize the backbones of noncellulosic polysaccharides (hemicelluloses) of plant cell wall.</text>
</comment>
<evidence type="ECO:0000256" key="2">
    <source>
        <dbReference type="ARBA" id="ARBA00022676"/>
    </source>
</evidence>
<evidence type="ECO:0000256" key="4">
    <source>
        <dbReference type="ARBA" id="ARBA00022692"/>
    </source>
</evidence>
<evidence type="ECO:0000256" key="8">
    <source>
        <dbReference type="ARBA" id="ARBA00023316"/>
    </source>
</evidence>
<dbReference type="GO" id="GO:0000139">
    <property type="term" value="C:Golgi membrane"/>
    <property type="evidence" value="ECO:0007669"/>
    <property type="project" value="UniProtKB-SubCell"/>
</dbReference>
<feature type="transmembrane region" description="Helical" evidence="13">
    <location>
        <begin position="27"/>
        <end position="44"/>
    </location>
</feature>
<feature type="active site" evidence="10">
    <location>
        <position position="450"/>
    </location>
</feature>
<feature type="binding site" evidence="12">
    <location>
        <position position="308"/>
    </location>
    <ligand>
        <name>Mn(2+)</name>
        <dbReference type="ChEBI" id="CHEBI:29035"/>
    </ligand>
</feature>
<evidence type="ECO:0000313" key="15">
    <source>
        <dbReference type="RefSeq" id="XP_022975402.1"/>
    </source>
</evidence>
<accession>A0A6J1ICZ2</accession>
<reference evidence="15" key="1">
    <citation type="submission" date="2025-08" db="UniProtKB">
        <authorList>
            <consortium name="RefSeq"/>
        </authorList>
    </citation>
    <scope>IDENTIFICATION</scope>
    <source>
        <tissue evidence="15">Young leaves</tissue>
    </source>
</reference>
<feature type="binding site" evidence="12">
    <location>
        <position position="284"/>
    </location>
    <ligand>
        <name>Mn(2+)</name>
        <dbReference type="ChEBI" id="CHEBI:29035"/>
    </ligand>
</feature>
<keyword evidence="4 13" id="KW-0812">Transmembrane</keyword>
<dbReference type="GO" id="GO:0030244">
    <property type="term" value="P:cellulose biosynthetic process"/>
    <property type="evidence" value="ECO:0007669"/>
    <property type="project" value="InterPro"/>
</dbReference>
<evidence type="ECO:0000256" key="1">
    <source>
        <dbReference type="ARBA" id="ARBA00004653"/>
    </source>
</evidence>
<dbReference type="AlphaFoldDB" id="A0A6J1ICZ2"/>
<feature type="binding site" evidence="11">
    <location>
        <position position="145"/>
    </location>
    <ligand>
        <name>UDP-alpha-D-glucose</name>
        <dbReference type="ChEBI" id="CHEBI:58885"/>
    </ligand>
</feature>
<evidence type="ECO:0000256" key="3">
    <source>
        <dbReference type="ARBA" id="ARBA00022679"/>
    </source>
</evidence>
<dbReference type="KEGG" id="cmax:111474719"/>
<feature type="transmembrane region" description="Helical" evidence="13">
    <location>
        <begin position="56"/>
        <end position="74"/>
    </location>
</feature>
<dbReference type="SUPFAM" id="SSF53448">
    <property type="entry name" value="Nucleotide-diphospho-sugar transferases"/>
    <property type="match status" value="1"/>
</dbReference>
<keyword evidence="8" id="KW-0961">Cell wall biogenesis/degradation</keyword>
<dbReference type="OrthoDB" id="1929172at2759"/>
<organism evidence="14 15">
    <name type="scientific">Cucurbita maxima</name>
    <name type="common">Pumpkin</name>
    <name type="synonym">Winter squash</name>
    <dbReference type="NCBI Taxonomy" id="3661"/>
    <lineage>
        <taxon>Eukaryota</taxon>
        <taxon>Viridiplantae</taxon>
        <taxon>Streptophyta</taxon>
        <taxon>Embryophyta</taxon>
        <taxon>Tracheophyta</taxon>
        <taxon>Spermatophyta</taxon>
        <taxon>Magnoliopsida</taxon>
        <taxon>eudicotyledons</taxon>
        <taxon>Gunneridae</taxon>
        <taxon>Pentapetalae</taxon>
        <taxon>rosids</taxon>
        <taxon>fabids</taxon>
        <taxon>Cucurbitales</taxon>
        <taxon>Cucurbitaceae</taxon>
        <taxon>Cucurbiteae</taxon>
        <taxon>Cucurbita</taxon>
    </lineage>
</organism>
<keyword evidence="5 13" id="KW-1133">Transmembrane helix</keyword>
<evidence type="ECO:0000256" key="5">
    <source>
        <dbReference type="ARBA" id="ARBA00022989"/>
    </source>
</evidence>
<evidence type="ECO:0000256" key="11">
    <source>
        <dbReference type="PIRSR" id="PIRSR605150-2"/>
    </source>
</evidence>
<dbReference type="RefSeq" id="XP_022975402.1">
    <property type="nucleotide sequence ID" value="XM_023119634.1"/>
</dbReference>
<keyword evidence="7 13" id="KW-0472">Membrane</keyword>
<feature type="transmembrane region" description="Helical" evidence="13">
    <location>
        <begin position="688"/>
        <end position="706"/>
    </location>
</feature>
<evidence type="ECO:0000256" key="6">
    <source>
        <dbReference type="ARBA" id="ARBA00023034"/>
    </source>
</evidence>
<evidence type="ECO:0000256" key="12">
    <source>
        <dbReference type="PIRSR" id="PIRSR605150-3"/>
    </source>
</evidence>
<protein>
    <submittedName>
        <fullName evidence="15">Cellulose synthase-like protein E6</fullName>
    </submittedName>
</protein>
<sequence>MQNGDGETTPYSLFETREGWRRGGYRAFAATVMAGIAVIWGYRAAEIPAAGDPGRWPWIGIFISEILFGLYWILTLSLRWRLTYNFPFKDQLSLRYNDNQLPNVDIFVCTADPIIEPPVLVISTVLSAMAYDYPPEKLAIYLSDDGGSEFTFYALIEASNFSKHWLPFCRKFKVEPRSPEAYFSLDSALHNCSQEWIDMKKLFDEMKERINSVVEMGRVPKEIRDQNKGFSEWDNGVTKQNHQSIVKIIIGGKNHDNVDIDGCVLPKLVYMAREKRPQQPHHFKAGAMNALIRVSSEITNAPFILNLDCDMYSNNQDTIKELLCFFLDGKRSQDIAFVQFPQDFDNITKNKLYGLPDQVINEIELTGLGSYGTALYCGTGCFHRREALCGKKYSEDFNGSVHLDAQTNKEDPKTINELEEACKLLVDCNFENGSQWGKEMGLVYGCPVEDIVTGLTIQCRGWRSVYYNPKKRAFLGVAPISLDVSLVQFKRWSEGMFQIFLSKYCPFIYGHGKIKFGAQMGYCVYLLWAPLSLPALYYTTVPAICLLRGIPLFPEVTSLWAIPFAYVFVTKTCWSIVESITCGSTLKAWWNLQRMLLFRRTTAFFFSFIDTIIKQLGLSQTKFAVTAKVAAEDVSKRYEQEIIEFGSSDIMSTMIATLAMLNLFGFLLGIKNVAALDLEPFYKGLNKLILQALVCGLIVMANLPTYEALFVRKDKGRLPASVLFRSVVLALLPCLLFAY</sequence>
<evidence type="ECO:0000256" key="7">
    <source>
        <dbReference type="ARBA" id="ARBA00023136"/>
    </source>
</evidence>
<dbReference type="FunFam" id="3.90.550.10:FF:000138">
    <property type="entry name" value="Cellulose synthase isolog"/>
    <property type="match status" value="1"/>
</dbReference>
<feature type="transmembrane region" description="Helical" evidence="13">
    <location>
        <begin position="564"/>
        <end position="590"/>
    </location>
</feature>
<dbReference type="Gene3D" id="3.90.550.10">
    <property type="entry name" value="Spore Coat Polysaccharide Biosynthesis Protein SpsA, Chain A"/>
    <property type="match status" value="2"/>
</dbReference>
<feature type="binding site" evidence="11">
    <location>
        <position position="116"/>
    </location>
    <ligand>
        <name>UDP-alpha-D-glucose</name>
        <dbReference type="ChEBI" id="CHEBI:58885"/>
    </ligand>
</feature>
<keyword evidence="2" id="KW-0328">Glycosyltransferase</keyword>
<proteinExistence type="predicted"/>
<dbReference type="InterPro" id="IPR029044">
    <property type="entry name" value="Nucleotide-diphossugar_trans"/>
</dbReference>
<evidence type="ECO:0000313" key="14">
    <source>
        <dbReference type="Proteomes" id="UP000504608"/>
    </source>
</evidence>
<dbReference type="GO" id="GO:0016760">
    <property type="term" value="F:cellulose synthase (UDP-forming) activity"/>
    <property type="evidence" value="ECO:0007669"/>
    <property type="project" value="InterPro"/>
</dbReference>
<dbReference type="GO" id="GO:0071555">
    <property type="term" value="P:cell wall organization"/>
    <property type="evidence" value="ECO:0007669"/>
    <property type="project" value="UniProtKB-KW"/>
</dbReference>